<feature type="coiled-coil region" evidence="1">
    <location>
        <begin position="64"/>
        <end position="91"/>
    </location>
</feature>
<organism evidence="3 4">
    <name type="scientific">Zingiber officinale</name>
    <name type="common">Ginger</name>
    <name type="synonym">Amomum zingiber</name>
    <dbReference type="NCBI Taxonomy" id="94328"/>
    <lineage>
        <taxon>Eukaryota</taxon>
        <taxon>Viridiplantae</taxon>
        <taxon>Streptophyta</taxon>
        <taxon>Embryophyta</taxon>
        <taxon>Tracheophyta</taxon>
        <taxon>Spermatophyta</taxon>
        <taxon>Magnoliopsida</taxon>
        <taxon>Liliopsida</taxon>
        <taxon>Zingiberales</taxon>
        <taxon>Zingiberaceae</taxon>
        <taxon>Zingiber</taxon>
    </lineage>
</organism>
<reference evidence="3 4" key="1">
    <citation type="submission" date="2020-08" db="EMBL/GenBank/DDBJ databases">
        <title>Plant Genome Project.</title>
        <authorList>
            <person name="Zhang R.-G."/>
        </authorList>
    </citation>
    <scope>NUCLEOTIDE SEQUENCE [LARGE SCALE GENOMIC DNA]</scope>
    <source>
        <tissue evidence="3">Rhizome</tissue>
    </source>
</reference>
<dbReference type="PANTHER" id="PTHR47747:SF2">
    <property type="entry name" value="RIBONUCLEASE P PROTEIN SUBUNIT P38-LIKE PROTEIN"/>
    <property type="match status" value="1"/>
</dbReference>
<comment type="caution">
    <text evidence="3">The sequence shown here is derived from an EMBL/GenBank/DDBJ whole genome shotgun (WGS) entry which is preliminary data.</text>
</comment>
<evidence type="ECO:0000313" key="4">
    <source>
        <dbReference type="Proteomes" id="UP000734854"/>
    </source>
</evidence>
<feature type="coiled-coil region" evidence="1">
    <location>
        <begin position="216"/>
        <end position="257"/>
    </location>
</feature>
<keyword evidence="1" id="KW-0175">Coiled coil</keyword>
<keyword evidence="4" id="KW-1185">Reference proteome</keyword>
<dbReference type="Proteomes" id="UP000734854">
    <property type="component" value="Unassembled WGS sequence"/>
</dbReference>
<protein>
    <submittedName>
        <fullName evidence="3">Uncharacterized protein</fullName>
    </submittedName>
</protein>
<feature type="compositionally biased region" description="Polar residues" evidence="2">
    <location>
        <begin position="615"/>
        <end position="624"/>
    </location>
</feature>
<feature type="coiled-coil region" evidence="1">
    <location>
        <begin position="281"/>
        <end position="313"/>
    </location>
</feature>
<dbReference type="AlphaFoldDB" id="A0A8J5IE90"/>
<dbReference type="PANTHER" id="PTHR47747">
    <property type="entry name" value="RIBONUCLEASE P PROTEIN SUBUNIT P38-LIKE PROTEIN"/>
    <property type="match status" value="1"/>
</dbReference>
<feature type="compositionally biased region" description="Polar residues" evidence="2">
    <location>
        <begin position="587"/>
        <end position="607"/>
    </location>
</feature>
<evidence type="ECO:0000256" key="1">
    <source>
        <dbReference type="SAM" id="Coils"/>
    </source>
</evidence>
<evidence type="ECO:0000256" key="2">
    <source>
        <dbReference type="SAM" id="MobiDB-lite"/>
    </source>
</evidence>
<dbReference type="EMBL" id="JACMSC010000002">
    <property type="protein sequence ID" value="KAG6533835.1"/>
    <property type="molecule type" value="Genomic_DNA"/>
</dbReference>
<gene>
    <name evidence="3" type="ORF">ZIOFF_007713</name>
</gene>
<feature type="coiled-coil region" evidence="1">
    <location>
        <begin position="117"/>
        <end position="190"/>
    </location>
</feature>
<feature type="region of interest" description="Disordered" evidence="2">
    <location>
        <begin position="579"/>
        <end position="624"/>
    </location>
</feature>
<sequence>MMEMGGDEQLLAAYPFYFGVSCAFVALDLVSRKRRELLDVNGGWGSRLAEMMLKGSAQLLGLLVERAQARGQAMEKKLKKAHLDLEAMKQRRTEDAKANEKVVAIFAGHEQQWIAERKSLRLQIHALANELQIANSNNNDAISILEKRIEEEEQTRMLKDDALEAEARKLKDLEEKLELADEVLDEMTERTKKAAQDHSAEVWKHKTAFVELVLSQRQMEAEMNRTLRQAEVAKHELEEALERKEEAFATVHKLSQRIVRMQKDSEQKDKIISAMLRKLKLDTAEKQMLVKEVKISKAKKKQAEMEIEKWRNMWESSRNKNSRNMHSVDIASLQNRRPELVPVGSFGQNSINLLPESEDRKEEPSTIAALKCHGHLSIDENGEAEPKLASVDRSSKLSHFAFLALAMEDYQQLQDWVRKETEKYATILEQKHYAEIEAFTEQLRQNDEKLAASQWQVRSMEFETKRLRSHIKDLDEEISYFRVENAKLEAMLLDKGHKIKQQFNLHVQNSQRNHSNRFPIPDTCHAIWSEVTISENKQKEKTEDSIAELIGNIHETMNKAVEMDAGNDTDRERKNVHAEINKGNGAEQPSPSNNSSWEYSDGCSETPSPEHHKNSGSSNSEDQVMNMPEVSNSHAADKDIEKKEMRLDLANLRATNSCKHDAGTAHKLPLTKTSLVNDTCLKMDIQALGVSYKIKRLKQQLIVLEKLAPSLAVMRITNKDAKTSSLDGSSDKEIDENKQQTNGLLLVQSLLNKQLKRYQSLEEKTDNLCSRMKESYGSGGGRDLQNGRTMEQSEMLGHFLEETFQLQRSIVATGQKLMEMQSRIDSTLNGATRFDESVGFNIKLFADIVRTLFREIQQGFEVRIARIIGDLEGTLACEGILHR</sequence>
<proteinExistence type="predicted"/>
<name>A0A8J5IE90_ZINOF</name>
<evidence type="ECO:0000313" key="3">
    <source>
        <dbReference type="EMBL" id="KAG6533835.1"/>
    </source>
</evidence>
<accession>A0A8J5IE90</accession>